<dbReference type="Proteomes" id="UP000054498">
    <property type="component" value="Unassembled WGS sequence"/>
</dbReference>
<organism evidence="9 10">
    <name type="scientific">Monoraphidium neglectum</name>
    <dbReference type="NCBI Taxonomy" id="145388"/>
    <lineage>
        <taxon>Eukaryota</taxon>
        <taxon>Viridiplantae</taxon>
        <taxon>Chlorophyta</taxon>
        <taxon>core chlorophytes</taxon>
        <taxon>Chlorophyceae</taxon>
        <taxon>CS clade</taxon>
        <taxon>Sphaeropleales</taxon>
        <taxon>Selenastraceae</taxon>
        <taxon>Monoraphidium</taxon>
    </lineage>
</organism>
<dbReference type="GO" id="GO:0046872">
    <property type="term" value="F:metal ion binding"/>
    <property type="evidence" value="ECO:0007669"/>
    <property type="project" value="UniProtKB-KW"/>
</dbReference>
<evidence type="ECO:0000313" key="9">
    <source>
        <dbReference type="EMBL" id="KIY94109.1"/>
    </source>
</evidence>
<keyword evidence="10" id="KW-1185">Reference proteome</keyword>
<proteinExistence type="inferred from homology"/>
<evidence type="ECO:0000256" key="1">
    <source>
        <dbReference type="ARBA" id="ARBA00004173"/>
    </source>
</evidence>
<dbReference type="PANTHER" id="PTHR13547:SF1">
    <property type="entry name" value="MITOCHONDRIAL RIBONUCLEASE P CATALYTIC SUBUNIT"/>
    <property type="match status" value="1"/>
</dbReference>
<evidence type="ECO:0000256" key="2">
    <source>
        <dbReference type="ARBA" id="ARBA00007626"/>
    </source>
</evidence>
<dbReference type="PANTHER" id="PTHR13547">
    <property type="match status" value="1"/>
</dbReference>
<dbReference type="GO" id="GO:0001682">
    <property type="term" value="P:tRNA 5'-leader removal"/>
    <property type="evidence" value="ECO:0007669"/>
    <property type="project" value="TreeGrafter"/>
</dbReference>
<evidence type="ECO:0000256" key="6">
    <source>
        <dbReference type="ARBA" id="ARBA00022946"/>
    </source>
</evidence>
<evidence type="ECO:0000256" key="4">
    <source>
        <dbReference type="ARBA" id="ARBA00022801"/>
    </source>
</evidence>
<gene>
    <name evidence="9" type="ORF">MNEG_13854</name>
</gene>
<keyword evidence="3" id="KW-0479">Metal-binding</keyword>
<dbReference type="RefSeq" id="XP_013893129.1">
    <property type="nucleotide sequence ID" value="XM_014037675.1"/>
</dbReference>
<dbReference type="Pfam" id="PF16953">
    <property type="entry name" value="PRORP"/>
    <property type="match status" value="1"/>
</dbReference>
<evidence type="ECO:0000256" key="3">
    <source>
        <dbReference type="ARBA" id="ARBA00022723"/>
    </source>
</evidence>
<dbReference type="GO" id="GO:0004526">
    <property type="term" value="F:ribonuclease P activity"/>
    <property type="evidence" value="ECO:0007669"/>
    <property type="project" value="TreeGrafter"/>
</dbReference>
<comment type="similarity">
    <text evidence="2">Belongs to the PPR family. P subfamily.</text>
</comment>
<reference evidence="9 10" key="1">
    <citation type="journal article" date="2013" name="BMC Genomics">
        <title>Reconstruction of the lipid metabolism for the microalga Monoraphidium neglectum from its genome sequence reveals characteristics suitable for biofuel production.</title>
        <authorList>
            <person name="Bogen C."/>
            <person name="Al-Dilaimi A."/>
            <person name="Albersmeier A."/>
            <person name="Wichmann J."/>
            <person name="Grundmann M."/>
            <person name="Rupp O."/>
            <person name="Lauersen K.J."/>
            <person name="Blifernez-Klassen O."/>
            <person name="Kalinowski J."/>
            <person name="Goesmann A."/>
            <person name="Mussgnug J.H."/>
            <person name="Kruse O."/>
        </authorList>
    </citation>
    <scope>NUCLEOTIDE SEQUENCE [LARGE SCALE GENOMIC DNA]</scope>
    <source>
        <strain evidence="9 10">SAG 48.87</strain>
    </source>
</reference>
<evidence type="ECO:0000313" key="10">
    <source>
        <dbReference type="Proteomes" id="UP000054498"/>
    </source>
</evidence>
<dbReference type="STRING" id="145388.A0A0D2LQZ8"/>
<dbReference type="AlphaFoldDB" id="A0A0D2LQZ8"/>
<keyword evidence="4" id="KW-0378">Hydrolase</keyword>
<evidence type="ECO:0000259" key="8">
    <source>
        <dbReference type="Pfam" id="PF16953"/>
    </source>
</evidence>
<name>A0A0D2LQZ8_9CHLO</name>
<keyword evidence="6" id="KW-0809">Transit peptide</keyword>
<evidence type="ECO:0000256" key="5">
    <source>
        <dbReference type="ARBA" id="ARBA00022833"/>
    </source>
</evidence>
<dbReference type="InterPro" id="IPR031595">
    <property type="entry name" value="PRORP_C"/>
</dbReference>
<accession>A0A0D2LQZ8</accession>
<protein>
    <recommendedName>
        <fullName evidence="8">PRORP domain-containing protein</fullName>
    </recommendedName>
</protein>
<dbReference type="EMBL" id="KK104309">
    <property type="protein sequence ID" value="KIY94109.1"/>
    <property type="molecule type" value="Genomic_DNA"/>
</dbReference>
<evidence type="ECO:0000256" key="7">
    <source>
        <dbReference type="ARBA" id="ARBA00023128"/>
    </source>
</evidence>
<dbReference type="OrthoDB" id="46913at2759"/>
<dbReference type="GO" id="GO:0005739">
    <property type="term" value="C:mitochondrion"/>
    <property type="evidence" value="ECO:0007669"/>
    <property type="project" value="UniProtKB-SubCell"/>
</dbReference>
<keyword evidence="5" id="KW-0862">Zinc</keyword>
<feature type="domain" description="PRORP" evidence="8">
    <location>
        <begin position="13"/>
        <end position="102"/>
    </location>
</feature>
<sequence>MRMEEVVAADMPGKRVLTVIHRSTLDRALQAAPPDAAAWAARAQAEKRMYVVPKGSNDDWYFLYAAFVARGDGLLVTNDQLRDHVWAMLRPKHVLKWRERHIARYSIPMSPPAAR</sequence>
<keyword evidence="7" id="KW-0496">Mitochondrion</keyword>
<dbReference type="Gene3D" id="3.40.50.11980">
    <property type="match status" value="1"/>
</dbReference>
<dbReference type="GeneID" id="25731358"/>
<comment type="subcellular location">
    <subcellularLocation>
        <location evidence="1">Mitochondrion</location>
    </subcellularLocation>
</comment>
<dbReference type="KEGG" id="mng:MNEG_13854"/>